<dbReference type="AlphaFoldDB" id="A0AAE3GPL5"/>
<feature type="compositionally biased region" description="Polar residues" evidence="1">
    <location>
        <begin position="177"/>
        <end position="187"/>
    </location>
</feature>
<dbReference type="RefSeq" id="WP_254010466.1">
    <property type="nucleotide sequence ID" value="NZ_JAMZMM010000022.1"/>
</dbReference>
<accession>A0AAE3GPL5</accession>
<feature type="transmembrane region" description="Helical" evidence="2">
    <location>
        <begin position="88"/>
        <end position="117"/>
    </location>
</feature>
<dbReference type="InterPro" id="IPR044200">
    <property type="entry name" value="At5g03900-like"/>
</dbReference>
<dbReference type="PANTHER" id="PTHR47380">
    <property type="entry name" value="OS02G0533000 PROTEIN"/>
    <property type="match status" value="1"/>
</dbReference>
<dbReference type="EMBL" id="JAMZMM010000022">
    <property type="protein sequence ID" value="MCP2727656.1"/>
    <property type="molecule type" value="Genomic_DNA"/>
</dbReference>
<dbReference type="Proteomes" id="UP001204953">
    <property type="component" value="Unassembled WGS sequence"/>
</dbReference>
<keyword evidence="4" id="KW-1185">Reference proteome</keyword>
<evidence type="ECO:0000313" key="3">
    <source>
        <dbReference type="EMBL" id="MCP2727656.1"/>
    </source>
</evidence>
<comment type="caution">
    <text evidence="3">The sequence shown here is derived from an EMBL/GenBank/DDBJ whole genome shotgun (WGS) entry which is preliminary data.</text>
</comment>
<evidence type="ECO:0000256" key="1">
    <source>
        <dbReference type="SAM" id="MobiDB-lite"/>
    </source>
</evidence>
<feature type="compositionally biased region" description="Low complexity" evidence="1">
    <location>
        <begin position="159"/>
        <end position="176"/>
    </location>
</feature>
<evidence type="ECO:0000256" key="2">
    <source>
        <dbReference type="SAM" id="Phobius"/>
    </source>
</evidence>
<keyword evidence="2" id="KW-0472">Membrane</keyword>
<name>A0AAE3GPL5_9CYAN</name>
<protein>
    <submittedName>
        <fullName evidence="3">Uncharacterized protein</fullName>
    </submittedName>
</protein>
<feature type="transmembrane region" description="Helical" evidence="2">
    <location>
        <begin position="352"/>
        <end position="372"/>
    </location>
</feature>
<dbReference type="PANTHER" id="PTHR47380:SF4">
    <property type="entry name" value="OS02G0533000 PROTEIN"/>
    <property type="match status" value="1"/>
</dbReference>
<evidence type="ECO:0000313" key="4">
    <source>
        <dbReference type="Proteomes" id="UP001204953"/>
    </source>
</evidence>
<sequence>MPLEPKIMKAVEQLGYRVTVGDVATRAGLNINLAEQGLLALASEASGHLQVAESGDIAYLFPKNFRTILRNKFLRLQLQEWWSKIWRILFYLIRISFGIILILSIALITIAIIIIAIASNSDSNGSGGGSGGSGGNSSSSGGGFWNFFWLFDFGSHQSHPTSSPTSKKNKRNSSPSAQITQENSTETSPKREMNFLESIFSFLFGDGNPNAELEERRWRVIGTVIRNSGGAVVAEQIAPYLDNIGSGYQRESEDYILPVLTKFNGRPEVSPDGDIIYHFPELQTTAQQEDIVHPQTTLNPQILEDMGSWVVEEKEQDLSVLPQNQFGGVLEAILPYLQEKLWRFSAASSGQILLAIGLGGVNLVGALMLGSMLKGGIAAQLGGIVAFVASIYGILLGYGIAFFTIPLIRYFWIQWQNSQIEERNQKRKKDAIALRRGDATLQNKLTYAQQFAARNVINPDNLTYTSETDLLDQEINRKEEIDGEWQKRLDSE</sequence>
<feature type="region of interest" description="Disordered" evidence="1">
    <location>
        <begin position="159"/>
        <end position="190"/>
    </location>
</feature>
<feature type="transmembrane region" description="Helical" evidence="2">
    <location>
        <begin position="384"/>
        <end position="408"/>
    </location>
</feature>
<keyword evidence="2" id="KW-0812">Transmembrane</keyword>
<organism evidence="3 4">
    <name type="scientific">Limnofasciculus baicalensis BBK-W-15</name>
    <dbReference type="NCBI Taxonomy" id="2699891"/>
    <lineage>
        <taxon>Bacteria</taxon>
        <taxon>Bacillati</taxon>
        <taxon>Cyanobacteriota</taxon>
        <taxon>Cyanophyceae</taxon>
        <taxon>Coleofasciculales</taxon>
        <taxon>Coleofasciculaceae</taxon>
        <taxon>Limnofasciculus</taxon>
        <taxon>Limnofasciculus baicalensis</taxon>
    </lineage>
</organism>
<gene>
    <name evidence="3" type="ORF">NJ959_04085</name>
</gene>
<reference evidence="3" key="1">
    <citation type="submission" date="2022-06" db="EMBL/GenBank/DDBJ databases">
        <title>New cyanobacteria of genus Symplocastrum in benthos of Lake Baikal.</title>
        <authorList>
            <person name="Sorokovikova E."/>
            <person name="Tikhonova I."/>
            <person name="Krasnopeev A."/>
            <person name="Evseev P."/>
            <person name="Gladkikh A."/>
            <person name="Belykh O."/>
        </authorList>
    </citation>
    <scope>NUCLEOTIDE SEQUENCE</scope>
    <source>
        <strain evidence="3">BBK-W-15</strain>
    </source>
</reference>
<proteinExistence type="predicted"/>
<keyword evidence="2" id="KW-1133">Transmembrane helix</keyword>